<dbReference type="OrthoDB" id="117378at2"/>
<accession>A0A2Z5G9K5</accession>
<protein>
    <recommendedName>
        <fullName evidence="4">S9 family peptidase</fullName>
    </recommendedName>
</protein>
<dbReference type="EMBL" id="CP030840">
    <property type="protein sequence ID" value="AXC15517.1"/>
    <property type="molecule type" value="Genomic_DNA"/>
</dbReference>
<dbReference type="KEGG" id="abas:ACPOL_6276"/>
<dbReference type="Proteomes" id="UP000253606">
    <property type="component" value="Chromosome"/>
</dbReference>
<reference evidence="2 3" key="1">
    <citation type="journal article" date="2018" name="Front. Microbiol.">
        <title>Hydrolytic Capabilities as a Key to Environmental Success: Chitinolytic and Cellulolytic Acidobacteria From Acidic Sub-arctic Soils and Boreal Peatlands.</title>
        <authorList>
            <person name="Belova S.E."/>
            <person name="Ravin N.V."/>
            <person name="Pankratov T.A."/>
            <person name="Rakitin A.L."/>
            <person name="Ivanova A.A."/>
            <person name="Beletsky A.V."/>
            <person name="Mardanov A.V."/>
            <person name="Sinninghe Damste J.S."/>
            <person name="Dedysh S.N."/>
        </authorList>
    </citation>
    <scope>NUCLEOTIDE SEQUENCE [LARGE SCALE GENOMIC DNA]</scope>
    <source>
        <strain evidence="2 3">SBC82</strain>
    </source>
</reference>
<evidence type="ECO:0000256" key="1">
    <source>
        <dbReference type="SAM" id="SignalP"/>
    </source>
</evidence>
<evidence type="ECO:0008006" key="4">
    <source>
        <dbReference type="Google" id="ProtNLM"/>
    </source>
</evidence>
<feature type="signal peptide" evidence="1">
    <location>
        <begin position="1"/>
        <end position="25"/>
    </location>
</feature>
<dbReference type="RefSeq" id="WP_114210183.1">
    <property type="nucleotide sequence ID" value="NZ_CP030840.1"/>
</dbReference>
<evidence type="ECO:0000313" key="3">
    <source>
        <dbReference type="Proteomes" id="UP000253606"/>
    </source>
</evidence>
<organism evidence="2 3">
    <name type="scientific">Acidisarcina polymorpha</name>
    <dbReference type="NCBI Taxonomy" id="2211140"/>
    <lineage>
        <taxon>Bacteria</taxon>
        <taxon>Pseudomonadati</taxon>
        <taxon>Acidobacteriota</taxon>
        <taxon>Terriglobia</taxon>
        <taxon>Terriglobales</taxon>
        <taxon>Acidobacteriaceae</taxon>
        <taxon>Acidisarcina</taxon>
    </lineage>
</organism>
<name>A0A2Z5G9K5_9BACT</name>
<dbReference type="AlphaFoldDB" id="A0A2Z5G9K5"/>
<sequence>MNKERVRNVLLAAFTAMALSISSNAQIRSASGKLIVMSPQNLPDAAQVPGEDLFLYPNRDGGYYLYEEQQNGSRLLIFDVTDPSRIKLKATQQLAASGPFDFIDYLSDKTALVRYRNGKGAAILDLRDEKRPALHEVSALKDNGSTLIMDKPGASEVDQAERSARPARKEYEVIDTTSRDQPIVLAIVRQVEHQLQNKDTGTTFLLNREGLTIVRRIDVEQSFLAHQRQLTN</sequence>
<evidence type="ECO:0000313" key="2">
    <source>
        <dbReference type="EMBL" id="AXC15517.1"/>
    </source>
</evidence>
<keyword evidence="1" id="KW-0732">Signal</keyword>
<keyword evidence="3" id="KW-1185">Reference proteome</keyword>
<proteinExistence type="predicted"/>
<feature type="chain" id="PRO_5016269954" description="S9 family peptidase" evidence="1">
    <location>
        <begin position="26"/>
        <end position="232"/>
    </location>
</feature>
<gene>
    <name evidence="2" type="ORF">ACPOL_6276</name>
</gene>